<reference evidence="1 2" key="1">
    <citation type="journal article" date="2012" name="Science">
        <title>The Paleozoic origin of enzymatic lignin decomposition reconstructed from 31 fungal genomes.</title>
        <authorList>
            <person name="Floudas D."/>
            <person name="Binder M."/>
            <person name="Riley R."/>
            <person name="Barry K."/>
            <person name="Blanchette R.A."/>
            <person name="Henrissat B."/>
            <person name="Martinez A.T."/>
            <person name="Otillar R."/>
            <person name="Spatafora J.W."/>
            <person name="Yadav J.S."/>
            <person name="Aerts A."/>
            <person name="Benoit I."/>
            <person name="Boyd A."/>
            <person name="Carlson A."/>
            <person name="Copeland A."/>
            <person name="Coutinho P.M."/>
            <person name="de Vries R.P."/>
            <person name="Ferreira P."/>
            <person name="Findley K."/>
            <person name="Foster B."/>
            <person name="Gaskell J."/>
            <person name="Glotzer D."/>
            <person name="Gorecki P."/>
            <person name="Heitman J."/>
            <person name="Hesse C."/>
            <person name="Hori C."/>
            <person name="Igarashi K."/>
            <person name="Jurgens J.A."/>
            <person name="Kallen N."/>
            <person name="Kersten P."/>
            <person name="Kohler A."/>
            <person name="Kuees U."/>
            <person name="Kumar T.K.A."/>
            <person name="Kuo A."/>
            <person name="LaButti K."/>
            <person name="Larrondo L.F."/>
            <person name="Lindquist E."/>
            <person name="Ling A."/>
            <person name="Lombard V."/>
            <person name="Lucas S."/>
            <person name="Lundell T."/>
            <person name="Martin R."/>
            <person name="McLaughlin D.J."/>
            <person name="Morgenstern I."/>
            <person name="Morin E."/>
            <person name="Murat C."/>
            <person name="Nagy L.G."/>
            <person name="Nolan M."/>
            <person name="Ohm R.A."/>
            <person name="Patyshakuliyeva A."/>
            <person name="Rokas A."/>
            <person name="Ruiz-Duenas F.J."/>
            <person name="Sabat G."/>
            <person name="Salamov A."/>
            <person name="Samejima M."/>
            <person name="Schmutz J."/>
            <person name="Slot J.C."/>
            <person name="St John F."/>
            <person name="Stenlid J."/>
            <person name="Sun H."/>
            <person name="Sun S."/>
            <person name="Syed K."/>
            <person name="Tsang A."/>
            <person name="Wiebenga A."/>
            <person name="Young D."/>
            <person name="Pisabarro A."/>
            <person name="Eastwood D.C."/>
            <person name="Martin F."/>
            <person name="Cullen D."/>
            <person name="Grigoriev I.V."/>
            <person name="Hibbett D.S."/>
        </authorList>
    </citation>
    <scope>NUCLEOTIDE SEQUENCE [LARGE SCALE GENOMIC DNA]</scope>
    <source>
        <strain evidence="1 2">DJM-731 SS1</strain>
    </source>
</reference>
<proteinExistence type="predicted"/>
<sequence length="198" mass="20515">MSLTLQSLQLHTQTPQDAPPMLATLNLLYPSSSTSLASSFSPETLTLHPPASLPPPAAATQLRGLVLAAQKVASQAIIGSVLAGGGSESDEYGDIGLWIPSPDSTTLGAQEIGQELVKQLQLTVWSGAELTPRPPSLPLPWETIPAPVSKPLLEGLAQLQEPVSFTLQLDGAEGDTPVVLLGKMEGGWGGLIAAGVWS</sequence>
<dbReference type="GeneID" id="63685343"/>
<evidence type="ECO:0000313" key="2">
    <source>
        <dbReference type="Proteomes" id="UP000030653"/>
    </source>
</evidence>
<keyword evidence="2" id="KW-1185">Reference proteome</keyword>
<name>M5G5J9_DACPD</name>
<dbReference type="AlphaFoldDB" id="M5G5J9"/>
<protein>
    <submittedName>
        <fullName evidence="1">Uncharacterized protein</fullName>
    </submittedName>
</protein>
<accession>M5G5J9</accession>
<gene>
    <name evidence="1" type="ORF">DACRYDRAFT_116899</name>
</gene>
<dbReference type="OrthoDB" id="10261040at2759"/>
<dbReference type="HOGENOM" id="CLU_089401_0_0_1"/>
<evidence type="ECO:0000313" key="1">
    <source>
        <dbReference type="EMBL" id="EJU01082.1"/>
    </source>
</evidence>
<dbReference type="RefSeq" id="XP_040627979.1">
    <property type="nucleotide sequence ID" value="XM_040770281.1"/>
</dbReference>
<dbReference type="EMBL" id="JH795865">
    <property type="protein sequence ID" value="EJU01082.1"/>
    <property type="molecule type" value="Genomic_DNA"/>
</dbReference>
<dbReference type="Proteomes" id="UP000030653">
    <property type="component" value="Unassembled WGS sequence"/>
</dbReference>
<organism evidence="1 2">
    <name type="scientific">Dacryopinax primogenitus (strain DJM 731)</name>
    <name type="common">Brown rot fungus</name>
    <dbReference type="NCBI Taxonomy" id="1858805"/>
    <lineage>
        <taxon>Eukaryota</taxon>
        <taxon>Fungi</taxon>
        <taxon>Dikarya</taxon>
        <taxon>Basidiomycota</taxon>
        <taxon>Agaricomycotina</taxon>
        <taxon>Dacrymycetes</taxon>
        <taxon>Dacrymycetales</taxon>
        <taxon>Dacrymycetaceae</taxon>
        <taxon>Dacryopinax</taxon>
    </lineage>
</organism>